<name>A0A061RXV5_9CHLO</name>
<feature type="region of interest" description="Disordered" evidence="1">
    <location>
        <begin position="19"/>
        <end position="48"/>
    </location>
</feature>
<evidence type="ECO:0000256" key="1">
    <source>
        <dbReference type="SAM" id="MobiDB-lite"/>
    </source>
</evidence>
<proteinExistence type="predicted"/>
<dbReference type="EMBL" id="GBEZ01008772">
    <property type="protein sequence ID" value="JAC76788.1"/>
    <property type="molecule type" value="Transcribed_RNA"/>
</dbReference>
<sequence length="137" mass="14351">MTRIDALKLPRSGLTETMRSFGQSGRVSESRQCRPSLEAGQGLPADLARPEDCAGTFPLGLRSSSRAGAPTGIGSEIRSILGSGSAQAVKSSPVFGCSPPSRAVNPLSRDSKFKSCRIKSTLNIQFMHGLSGNADTL</sequence>
<feature type="region of interest" description="Disordered" evidence="1">
    <location>
        <begin position="89"/>
        <end position="109"/>
    </location>
</feature>
<protein>
    <submittedName>
        <fullName evidence="2">Uncharacterized protein</fullName>
    </submittedName>
</protein>
<accession>A0A061RXV5</accession>
<dbReference type="AlphaFoldDB" id="A0A061RXV5"/>
<reference evidence="2" key="1">
    <citation type="submission" date="2014-05" db="EMBL/GenBank/DDBJ databases">
        <title>The transcriptome of the halophilic microalga Tetraselmis sp. GSL018 isolated from the Great Salt Lake, Utah.</title>
        <authorList>
            <person name="Jinkerson R.E."/>
            <person name="D'Adamo S."/>
            <person name="Posewitz M.C."/>
        </authorList>
    </citation>
    <scope>NUCLEOTIDE SEQUENCE</scope>
    <source>
        <strain evidence="2">GSL018</strain>
    </source>
</reference>
<organism evidence="2">
    <name type="scientific">Tetraselmis sp. GSL018</name>
    <dbReference type="NCBI Taxonomy" id="582737"/>
    <lineage>
        <taxon>Eukaryota</taxon>
        <taxon>Viridiplantae</taxon>
        <taxon>Chlorophyta</taxon>
        <taxon>core chlorophytes</taxon>
        <taxon>Chlorodendrophyceae</taxon>
        <taxon>Chlorodendrales</taxon>
        <taxon>Chlorodendraceae</taxon>
        <taxon>Tetraselmis</taxon>
    </lineage>
</organism>
<evidence type="ECO:0000313" key="2">
    <source>
        <dbReference type="EMBL" id="JAC76788.1"/>
    </source>
</evidence>
<gene>
    <name evidence="2" type="ORF">TSPGSL018_19258</name>
</gene>